<dbReference type="GO" id="GO:0004553">
    <property type="term" value="F:hydrolase activity, hydrolyzing O-glycosyl compounds"/>
    <property type="evidence" value="ECO:0007669"/>
    <property type="project" value="InterPro"/>
</dbReference>
<dbReference type="AlphaFoldDB" id="A0A139H1R9"/>
<keyword evidence="3 4" id="KW-0326">Glycosidase</keyword>
<name>A0A139H1R9_9PEZI</name>
<evidence type="ECO:0000313" key="7">
    <source>
        <dbReference type="EMBL" id="KXS96352.1"/>
    </source>
</evidence>
<comment type="caution">
    <text evidence="7">The sequence shown here is derived from an EMBL/GenBank/DDBJ whole genome shotgun (WGS) entry which is preliminary data.</text>
</comment>
<dbReference type="InterPro" id="IPR051795">
    <property type="entry name" value="Glycosyl_Hydrlase_43"/>
</dbReference>
<dbReference type="InterPro" id="IPR023296">
    <property type="entry name" value="Glyco_hydro_beta-prop_sf"/>
</dbReference>
<sequence>MMRYLTATTTALLAILPRATTFNNPPLWNDLADLDIFRVGNVFYYSASSMHFSPGAPLLQSYDLVNWQYIANSVPTLDFGPEYSLPIGQRAYARGTWASAARFRKSNGLFYWYGCVDYKQTYVYTAPAAEGPWTRKGQFSECLYDAGLLIDDDDTMYIAYGSTTIKLAQLSPDGLRVVRDEAIHTYADYAEGSRVYKRNGAYYVINIQPVKAQYVIKSTTGPFGKYEQRTILDSTSSPIAGGSTPHQGGLVDTPAGDWYYMAFTDVYPGGRVPVLAPISWDAQGWPTLQLGANTWPATLPNPNVPTHQSLDTSVTGSRAFSKSGSLAPEWQWNHNPDTTKWALEGSGVRLRTATITDDLHSARNTLTHRVLGPSSAGTAVLDVSQMAKGDRAGLSLLRDQSAYIGVVVNADGSKSVVMRSGITMVKTDWKTTSVGKDEATAPISTSRIWLRAQGDFRPAPSGSLKAQFLYSLDGLKWQQLGSDFTMPNGWEFFQGIRWGVFNYATTALGGSVLLQSFTVDPR</sequence>
<keyword evidence="5" id="KW-0732">Signal</keyword>
<dbReference type="CDD" id="cd09001">
    <property type="entry name" value="GH43_FsAxh1-like"/>
    <property type="match status" value="1"/>
</dbReference>
<accession>A0A139H1R9</accession>
<dbReference type="InterPro" id="IPR013320">
    <property type="entry name" value="ConA-like_dom_sf"/>
</dbReference>
<reference evidence="7 8" key="1">
    <citation type="submission" date="2015-07" db="EMBL/GenBank/DDBJ databases">
        <title>Comparative genomics of the Sigatoka disease complex on banana suggests a link between parallel evolutionary changes in Pseudocercospora fijiensis and Pseudocercospora eumusae and increased virulence on the banana host.</title>
        <authorList>
            <person name="Chang T.-C."/>
            <person name="Salvucci A."/>
            <person name="Crous P.W."/>
            <person name="Stergiopoulos I."/>
        </authorList>
    </citation>
    <scope>NUCLEOTIDE SEQUENCE [LARGE SCALE GENOMIC DNA]</scope>
    <source>
        <strain evidence="7 8">CBS 114824</strain>
    </source>
</reference>
<dbReference type="SUPFAM" id="SSF75005">
    <property type="entry name" value="Arabinanase/levansucrase/invertase"/>
    <property type="match status" value="1"/>
</dbReference>
<protein>
    <recommendedName>
        <fullName evidence="6">Beta-xylosidase C-terminal Concanavalin A-like domain-containing protein</fullName>
    </recommendedName>
</protein>
<dbReference type="GO" id="GO:0005975">
    <property type="term" value="P:carbohydrate metabolic process"/>
    <property type="evidence" value="ECO:0007669"/>
    <property type="project" value="InterPro"/>
</dbReference>
<dbReference type="Gene3D" id="2.115.10.20">
    <property type="entry name" value="Glycosyl hydrolase domain, family 43"/>
    <property type="match status" value="1"/>
</dbReference>
<evidence type="ECO:0000259" key="6">
    <source>
        <dbReference type="Pfam" id="PF17851"/>
    </source>
</evidence>
<dbReference type="EMBL" id="LFZN01000177">
    <property type="protein sequence ID" value="KXS96352.1"/>
    <property type="molecule type" value="Genomic_DNA"/>
</dbReference>
<dbReference type="Proteomes" id="UP000070133">
    <property type="component" value="Unassembled WGS sequence"/>
</dbReference>
<dbReference type="InterPro" id="IPR041542">
    <property type="entry name" value="GH43_C2"/>
</dbReference>
<organism evidence="7 8">
    <name type="scientific">Pseudocercospora eumusae</name>
    <dbReference type="NCBI Taxonomy" id="321146"/>
    <lineage>
        <taxon>Eukaryota</taxon>
        <taxon>Fungi</taxon>
        <taxon>Dikarya</taxon>
        <taxon>Ascomycota</taxon>
        <taxon>Pezizomycotina</taxon>
        <taxon>Dothideomycetes</taxon>
        <taxon>Dothideomycetidae</taxon>
        <taxon>Mycosphaerellales</taxon>
        <taxon>Mycosphaerellaceae</taxon>
        <taxon>Pseudocercospora</taxon>
    </lineage>
</organism>
<feature type="signal peptide" evidence="5">
    <location>
        <begin position="1"/>
        <end position="21"/>
    </location>
</feature>
<evidence type="ECO:0000256" key="5">
    <source>
        <dbReference type="SAM" id="SignalP"/>
    </source>
</evidence>
<comment type="similarity">
    <text evidence="1 4">Belongs to the glycosyl hydrolase 43 family.</text>
</comment>
<evidence type="ECO:0000313" key="8">
    <source>
        <dbReference type="Proteomes" id="UP000070133"/>
    </source>
</evidence>
<evidence type="ECO:0000256" key="2">
    <source>
        <dbReference type="ARBA" id="ARBA00022801"/>
    </source>
</evidence>
<gene>
    <name evidence="7" type="ORF">AC578_3089</name>
</gene>
<feature type="chain" id="PRO_5007806211" description="Beta-xylosidase C-terminal Concanavalin A-like domain-containing protein" evidence="5">
    <location>
        <begin position="22"/>
        <end position="522"/>
    </location>
</feature>
<evidence type="ECO:0000256" key="3">
    <source>
        <dbReference type="ARBA" id="ARBA00023295"/>
    </source>
</evidence>
<dbReference type="Pfam" id="PF04616">
    <property type="entry name" value="Glyco_hydro_43"/>
    <property type="match status" value="1"/>
</dbReference>
<dbReference type="InterPro" id="IPR006710">
    <property type="entry name" value="Glyco_hydro_43"/>
</dbReference>
<evidence type="ECO:0000256" key="4">
    <source>
        <dbReference type="RuleBase" id="RU361187"/>
    </source>
</evidence>
<dbReference type="OrthoDB" id="2139957at2759"/>
<dbReference type="SUPFAM" id="SSF49899">
    <property type="entry name" value="Concanavalin A-like lectins/glucanases"/>
    <property type="match status" value="1"/>
</dbReference>
<keyword evidence="8" id="KW-1185">Reference proteome</keyword>
<dbReference type="PANTHER" id="PTHR42812">
    <property type="entry name" value="BETA-XYLOSIDASE"/>
    <property type="match status" value="1"/>
</dbReference>
<dbReference type="Pfam" id="PF17851">
    <property type="entry name" value="GH43_C2"/>
    <property type="match status" value="1"/>
</dbReference>
<dbReference type="Gene3D" id="2.60.120.200">
    <property type="match status" value="1"/>
</dbReference>
<dbReference type="STRING" id="321146.A0A139H1R9"/>
<evidence type="ECO:0000256" key="1">
    <source>
        <dbReference type="ARBA" id="ARBA00009865"/>
    </source>
</evidence>
<proteinExistence type="inferred from homology"/>
<keyword evidence="2 4" id="KW-0378">Hydrolase</keyword>
<feature type="domain" description="Beta-xylosidase C-terminal Concanavalin A-like" evidence="6">
    <location>
        <begin position="323"/>
        <end position="511"/>
    </location>
</feature>
<dbReference type="PANTHER" id="PTHR42812:SF15">
    <property type="entry name" value="HYDROLASE, PUTATIVE (AFU_ORTHOLOGUE AFUA_2G00930)-RELATED"/>
    <property type="match status" value="1"/>
</dbReference>